<feature type="compositionally biased region" description="Polar residues" evidence="1">
    <location>
        <begin position="131"/>
        <end position="140"/>
    </location>
</feature>
<evidence type="ECO:0000313" key="4">
    <source>
        <dbReference type="Proteomes" id="UP000269271"/>
    </source>
</evidence>
<evidence type="ECO:0000256" key="1">
    <source>
        <dbReference type="SAM" id="MobiDB-lite"/>
    </source>
</evidence>
<dbReference type="Gene3D" id="3.30.70.1290">
    <property type="entry name" value="Transposase IS200-like"/>
    <property type="match status" value="1"/>
</dbReference>
<dbReference type="AlphaFoldDB" id="A0A3N8RV86"/>
<feature type="domain" description="Transposase IS200-like" evidence="2">
    <location>
        <begin position="49"/>
        <end position="112"/>
    </location>
</feature>
<proteinExistence type="predicted"/>
<dbReference type="Pfam" id="PF01797">
    <property type="entry name" value="Y1_Tnp"/>
    <property type="match status" value="1"/>
</dbReference>
<protein>
    <recommendedName>
        <fullName evidence="2">Transposase IS200-like domain-containing protein</fullName>
    </recommendedName>
</protein>
<dbReference type="Proteomes" id="UP000269271">
    <property type="component" value="Unassembled WGS sequence"/>
</dbReference>
<dbReference type="GO" id="GO:0003677">
    <property type="term" value="F:DNA binding"/>
    <property type="evidence" value="ECO:0007669"/>
    <property type="project" value="InterPro"/>
</dbReference>
<sequence length="140" mass="15589">MALLLAVRHQFELEGLESSHRTIVSLAHKRESSHSTRSPLRLSDVGPLAFVTEYRCDAFIIEILDDMCGVFSGVCRNFAAERVEFGDEDDHVHLLEDYSPKVASKWIQVRLKSHDPTGKVEPLPPLRGGANPQNVEPNAA</sequence>
<accession>A0A3N8RV86</accession>
<dbReference type="InterPro" id="IPR002686">
    <property type="entry name" value="Transposase_17"/>
</dbReference>
<evidence type="ECO:0000313" key="3">
    <source>
        <dbReference type="EMBL" id="RQT26829.1"/>
    </source>
</evidence>
<comment type="caution">
    <text evidence="3">The sequence shown here is derived from an EMBL/GenBank/DDBJ whole genome shotgun (WGS) entry which is preliminary data.</text>
</comment>
<evidence type="ECO:0000259" key="2">
    <source>
        <dbReference type="Pfam" id="PF01797"/>
    </source>
</evidence>
<dbReference type="EMBL" id="QTQX01000012">
    <property type="protein sequence ID" value="RQT26829.1"/>
    <property type="molecule type" value="Genomic_DNA"/>
</dbReference>
<name>A0A3N8RV86_9BURK</name>
<feature type="region of interest" description="Disordered" evidence="1">
    <location>
        <begin position="115"/>
        <end position="140"/>
    </location>
</feature>
<organism evidence="3 4">
    <name type="scientific">Burkholderia contaminans</name>
    <dbReference type="NCBI Taxonomy" id="488447"/>
    <lineage>
        <taxon>Bacteria</taxon>
        <taxon>Pseudomonadati</taxon>
        <taxon>Pseudomonadota</taxon>
        <taxon>Betaproteobacteria</taxon>
        <taxon>Burkholderiales</taxon>
        <taxon>Burkholderiaceae</taxon>
        <taxon>Burkholderia</taxon>
        <taxon>Burkholderia cepacia complex</taxon>
    </lineage>
</organism>
<dbReference type="SUPFAM" id="SSF143422">
    <property type="entry name" value="Transposase IS200-like"/>
    <property type="match status" value="1"/>
</dbReference>
<dbReference type="GO" id="GO:0004803">
    <property type="term" value="F:transposase activity"/>
    <property type="evidence" value="ECO:0007669"/>
    <property type="project" value="InterPro"/>
</dbReference>
<dbReference type="GO" id="GO:0006313">
    <property type="term" value="P:DNA transposition"/>
    <property type="evidence" value="ECO:0007669"/>
    <property type="project" value="InterPro"/>
</dbReference>
<dbReference type="InterPro" id="IPR036515">
    <property type="entry name" value="Transposase_17_sf"/>
</dbReference>
<gene>
    <name evidence="3" type="ORF">DF037_19475</name>
</gene>
<reference evidence="3 4" key="1">
    <citation type="submission" date="2018-08" db="EMBL/GenBank/DDBJ databases">
        <title>Comparative analysis of Burkholderia isolates from Puerto Rico.</title>
        <authorList>
            <person name="Hall C."/>
            <person name="Sahl J."/>
            <person name="Wagner D."/>
        </authorList>
    </citation>
    <scope>NUCLEOTIDE SEQUENCE [LARGE SCALE GENOMIC DNA]</scope>
    <source>
        <strain evidence="3 4">Bp9001</strain>
    </source>
</reference>